<dbReference type="SUPFAM" id="SSF51905">
    <property type="entry name" value="FAD/NAD(P)-binding domain"/>
    <property type="match status" value="2"/>
</dbReference>
<dbReference type="PRINTS" id="PR00368">
    <property type="entry name" value="FADPNR"/>
</dbReference>
<dbReference type="PANTHER" id="PTHR42877">
    <property type="entry name" value="L-ORNITHINE N(5)-MONOOXYGENASE-RELATED"/>
    <property type="match status" value="1"/>
</dbReference>
<accession>A0ABU1XPB8</accession>
<keyword evidence="2" id="KW-1185">Reference proteome</keyword>
<dbReference type="InterPro" id="IPR051209">
    <property type="entry name" value="FAD-bind_Monooxygenase_sf"/>
</dbReference>
<gene>
    <name evidence="1" type="ORF">J2W56_006154</name>
</gene>
<protein>
    <submittedName>
        <fullName evidence="1">Cation diffusion facilitator CzcD-associated flavoprotein CzcO</fullName>
    </submittedName>
</protein>
<dbReference type="RefSeq" id="WP_310407332.1">
    <property type="nucleotide sequence ID" value="NZ_JAVDWW010000012.1"/>
</dbReference>
<dbReference type="Proteomes" id="UP001251217">
    <property type="component" value="Unassembled WGS sequence"/>
</dbReference>
<dbReference type="EMBL" id="JAVDWW010000012">
    <property type="protein sequence ID" value="MDR7172393.1"/>
    <property type="molecule type" value="Genomic_DNA"/>
</dbReference>
<proteinExistence type="predicted"/>
<dbReference type="PRINTS" id="PR00469">
    <property type="entry name" value="PNDRDTASEII"/>
</dbReference>
<dbReference type="PANTHER" id="PTHR42877:SF4">
    <property type="entry name" value="FAD_NAD(P)-BINDING DOMAIN-CONTAINING PROTEIN-RELATED"/>
    <property type="match status" value="1"/>
</dbReference>
<comment type="caution">
    <text evidence="1">The sequence shown here is derived from an EMBL/GenBank/DDBJ whole genome shotgun (WGS) entry which is preliminary data.</text>
</comment>
<evidence type="ECO:0000313" key="1">
    <source>
        <dbReference type="EMBL" id="MDR7172393.1"/>
    </source>
</evidence>
<name>A0ABU1XPB8_9NOCA</name>
<organism evidence="1 2">
    <name type="scientific">Nocardia kruczakiae</name>
    <dbReference type="NCBI Taxonomy" id="261477"/>
    <lineage>
        <taxon>Bacteria</taxon>
        <taxon>Bacillati</taxon>
        <taxon>Actinomycetota</taxon>
        <taxon>Actinomycetes</taxon>
        <taxon>Mycobacteriales</taxon>
        <taxon>Nocardiaceae</taxon>
        <taxon>Nocardia</taxon>
    </lineage>
</organism>
<dbReference type="Pfam" id="PF13738">
    <property type="entry name" value="Pyr_redox_3"/>
    <property type="match status" value="1"/>
</dbReference>
<sequence>MSTSTTAPQHNPADTVPHSHVAIIGSGFGGIATAVRLHRAGFTDFVMLERAGEVGGVWRDNDYPGAAVDVQSNLYSFSFAPNPDWRNTFATQPELFEYLRNVTGSQGLRSRLRLGCTVERLEWDPTAYLWRIDTTLGPRTATHVVLATGALADPLLPAIPGIGRFEGVSFHSARWNHDYDLTGKRVAVIGTGPSAVQFVPAIAPDVARLTVFQRTPAWVVPRHDRPTTALTRAVYRRIPALQRLERLRVYLRREWQVVAFRNPALMALPERGARRHLESQVADEQLREQLLPDFRLGCKRVLISDDYLRALDRPNVTVNTHGIGSITETGLIDNTGTQHEVDAIIYGTGFRTSHLPLTDRTYGPDGRTTAQVWDGNPTAYLGTSVSGFPNMYLIHGPNIGLGHTSVIHMFESQANYIAGALGYARDHDLDAIEPTAAAQQAFTEDVERLGEGSVWTAGGCTSWYLNDNGRNTNIWPGSTFDFRRRTLRFDPTRHLLHRRTREVVA</sequence>
<dbReference type="Gene3D" id="3.50.50.60">
    <property type="entry name" value="FAD/NAD(P)-binding domain"/>
    <property type="match status" value="2"/>
</dbReference>
<evidence type="ECO:0000313" key="2">
    <source>
        <dbReference type="Proteomes" id="UP001251217"/>
    </source>
</evidence>
<dbReference type="InterPro" id="IPR036188">
    <property type="entry name" value="FAD/NAD-bd_sf"/>
</dbReference>
<reference evidence="1 2" key="1">
    <citation type="submission" date="2023-07" db="EMBL/GenBank/DDBJ databases">
        <title>Sorghum-associated microbial communities from plants grown in Nebraska, USA.</title>
        <authorList>
            <person name="Schachtman D."/>
        </authorList>
    </citation>
    <scope>NUCLEOTIDE SEQUENCE [LARGE SCALE GENOMIC DNA]</scope>
    <source>
        <strain evidence="1 2">4272</strain>
    </source>
</reference>